<dbReference type="AlphaFoldDB" id="A0A9N8EQQ8"/>
<evidence type="ECO:0000313" key="3">
    <source>
        <dbReference type="Proteomes" id="UP001153069"/>
    </source>
</evidence>
<accession>A0A9N8EQQ8</accession>
<evidence type="ECO:0000256" key="1">
    <source>
        <dbReference type="SAM" id="MobiDB-lite"/>
    </source>
</evidence>
<evidence type="ECO:0000313" key="2">
    <source>
        <dbReference type="EMBL" id="CAB9526282.1"/>
    </source>
</evidence>
<feature type="compositionally biased region" description="Polar residues" evidence="1">
    <location>
        <begin position="40"/>
        <end position="49"/>
    </location>
</feature>
<dbReference type="InterPro" id="IPR009959">
    <property type="entry name" value="Cyclase_SnoaL-like"/>
</dbReference>
<dbReference type="EMBL" id="CAICTM010001802">
    <property type="protein sequence ID" value="CAB9526282.1"/>
    <property type="molecule type" value="Genomic_DNA"/>
</dbReference>
<dbReference type="Proteomes" id="UP001153069">
    <property type="component" value="Unassembled WGS sequence"/>
</dbReference>
<gene>
    <name evidence="2" type="ORF">SEMRO_1804_G298720.1</name>
</gene>
<comment type="caution">
    <text evidence="2">The sequence shown here is derived from an EMBL/GenBank/DDBJ whole genome shotgun (WGS) entry which is preliminary data.</text>
</comment>
<protein>
    <recommendedName>
        <fullName evidence="4">SnoaL-like domain-containing protein</fullName>
    </recommendedName>
</protein>
<evidence type="ECO:0008006" key="4">
    <source>
        <dbReference type="Google" id="ProtNLM"/>
    </source>
</evidence>
<keyword evidence="3" id="KW-1185">Reference proteome</keyword>
<name>A0A9N8EQQ8_9STRA</name>
<organism evidence="2 3">
    <name type="scientific">Seminavis robusta</name>
    <dbReference type="NCBI Taxonomy" id="568900"/>
    <lineage>
        <taxon>Eukaryota</taxon>
        <taxon>Sar</taxon>
        <taxon>Stramenopiles</taxon>
        <taxon>Ochrophyta</taxon>
        <taxon>Bacillariophyta</taxon>
        <taxon>Bacillariophyceae</taxon>
        <taxon>Bacillariophycidae</taxon>
        <taxon>Naviculales</taxon>
        <taxon>Naviculaceae</taxon>
        <taxon>Seminavis</taxon>
    </lineage>
</organism>
<feature type="region of interest" description="Disordered" evidence="1">
    <location>
        <begin position="25"/>
        <end position="70"/>
    </location>
</feature>
<dbReference type="SUPFAM" id="SSF54427">
    <property type="entry name" value="NTF2-like"/>
    <property type="match status" value="1"/>
</dbReference>
<dbReference type="InterPro" id="IPR032710">
    <property type="entry name" value="NTF2-like_dom_sf"/>
</dbReference>
<reference evidence="2" key="1">
    <citation type="submission" date="2020-06" db="EMBL/GenBank/DDBJ databases">
        <authorList>
            <consortium name="Plant Systems Biology data submission"/>
        </authorList>
    </citation>
    <scope>NUCLEOTIDE SEQUENCE</scope>
    <source>
        <strain evidence="2">D6</strain>
    </source>
</reference>
<proteinExistence type="predicted"/>
<dbReference type="Gene3D" id="3.10.450.50">
    <property type="match status" value="1"/>
</dbReference>
<sequence length="230" mass="25931">MFKLKSAGSSSRSMFKFKPLKMLLSRKKKKSTSIDKEDPTTSSSESSNHGYILTRSRSETPPTPTSETQSWKTDLVRAFLKKWNQHDMDGAREMVTNDFAIGFAAADNMEMDYDEYAAEAKKIYDAFPDFHFCYDSIEERKNDGVVVLHNLIVKNVTTQLHAFGQPASLLSGTRHDTIPETLYFHFEDGKICKQIVATEEDETKGSLGSYTEMFLCFSLPVDLASALSSM</sequence>
<dbReference type="Pfam" id="PF07366">
    <property type="entry name" value="SnoaL"/>
    <property type="match status" value="1"/>
</dbReference>
<dbReference type="GO" id="GO:0030638">
    <property type="term" value="P:polyketide metabolic process"/>
    <property type="evidence" value="ECO:0007669"/>
    <property type="project" value="InterPro"/>
</dbReference>